<dbReference type="SUPFAM" id="SSF54909">
    <property type="entry name" value="Dimeric alpha+beta barrel"/>
    <property type="match status" value="1"/>
</dbReference>
<dbReference type="InterPro" id="IPR011008">
    <property type="entry name" value="Dimeric_a/b-barrel"/>
</dbReference>
<dbReference type="Pfam" id="PF13826">
    <property type="entry name" value="Monooxy_af470-like"/>
    <property type="match status" value="1"/>
</dbReference>
<protein>
    <submittedName>
        <fullName evidence="1">Uncharacterized protein</fullName>
    </submittedName>
</protein>
<dbReference type="InterPro" id="IPR025444">
    <property type="entry name" value="Monooxy_af470"/>
</dbReference>
<proteinExistence type="predicted"/>
<evidence type="ECO:0000313" key="1">
    <source>
        <dbReference type="EMBL" id="CAF9917589.1"/>
    </source>
</evidence>
<sequence>MASRLAKNFTLPTLLLFGACLQSLLTLVLPFRYALLPAFTLLAGQVINTVLISKGYIKNPYMKDTRLGKHTAQIPNADGTVSQKASDKGVVVFMLGAVSHGPQGIFDPNFRKVGDFFQTMFAGIEADAAKWGYLGTGYNTLDLDGSNSLTAFTLSYWQSIEHLHAFAHSPAHREGWAWWDEYRKQHNEVGIYHETYFSPAGQWETIYENCMPLGLGRISHPGSSGEKSSGSGGMGSGLVEARDVKYRGMASRMGRNSPISG</sequence>
<keyword evidence="2" id="KW-1185">Reference proteome</keyword>
<dbReference type="OrthoDB" id="3202396at2759"/>
<dbReference type="PROSITE" id="PS51257">
    <property type="entry name" value="PROKAR_LIPOPROTEIN"/>
    <property type="match status" value="1"/>
</dbReference>
<gene>
    <name evidence="1" type="ORF">HETSPECPRED_003529</name>
</gene>
<reference evidence="1" key="1">
    <citation type="submission" date="2021-03" db="EMBL/GenBank/DDBJ databases">
        <authorList>
            <person name="Tagirdzhanova G."/>
        </authorList>
    </citation>
    <scope>NUCLEOTIDE SEQUENCE</scope>
</reference>
<dbReference type="EMBL" id="CAJPDS010000020">
    <property type="protein sequence ID" value="CAF9917589.1"/>
    <property type="molecule type" value="Genomic_DNA"/>
</dbReference>
<name>A0A8H3IL27_9LECA</name>
<comment type="caution">
    <text evidence="1">The sequence shown here is derived from an EMBL/GenBank/DDBJ whole genome shotgun (WGS) entry which is preliminary data.</text>
</comment>
<organism evidence="1 2">
    <name type="scientific">Heterodermia speciosa</name>
    <dbReference type="NCBI Taxonomy" id="116794"/>
    <lineage>
        <taxon>Eukaryota</taxon>
        <taxon>Fungi</taxon>
        <taxon>Dikarya</taxon>
        <taxon>Ascomycota</taxon>
        <taxon>Pezizomycotina</taxon>
        <taxon>Lecanoromycetes</taxon>
        <taxon>OSLEUM clade</taxon>
        <taxon>Lecanoromycetidae</taxon>
        <taxon>Caliciales</taxon>
        <taxon>Physciaceae</taxon>
        <taxon>Heterodermia</taxon>
    </lineage>
</organism>
<accession>A0A8H3IL27</accession>
<evidence type="ECO:0000313" key="2">
    <source>
        <dbReference type="Proteomes" id="UP000664521"/>
    </source>
</evidence>
<dbReference type="Proteomes" id="UP000664521">
    <property type="component" value="Unassembled WGS sequence"/>
</dbReference>
<dbReference type="AlphaFoldDB" id="A0A8H3IL27"/>